<evidence type="ECO:0000256" key="1">
    <source>
        <dbReference type="SAM" id="Phobius"/>
    </source>
</evidence>
<protein>
    <submittedName>
        <fullName evidence="2">Putative lysophospholipase L1 biosynthesis ABC-type transport system permease subunit</fullName>
    </submittedName>
</protein>
<reference evidence="2 3" key="1">
    <citation type="submission" date="2020-08" db="EMBL/GenBank/DDBJ databases">
        <title>Genomic Encyclopedia of Type Strains, Phase IV (KMG-IV): sequencing the most valuable type-strain genomes for metagenomic binning, comparative biology and taxonomic classification.</title>
        <authorList>
            <person name="Goeker M."/>
        </authorList>
    </citation>
    <scope>NUCLEOTIDE SEQUENCE [LARGE SCALE GENOMIC DNA]</scope>
    <source>
        <strain evidence="2 3">DSM 45385</strain>
    </source>
</reference>
<feature type="transmembrane region" description="Helical" evidence="1">
    <location>
        <begin position="45"/>
        <end position="64"/>
    </location>
</feature>
<keyword evidence="1" id="KW-0812">Transmembrane</keyword>
<keyword evidence="3" id="KW-1185">Reference proteome</keyword>
<sequence>MTREWRPEPEPIKTNDPAAIAVGTALWAVALVVLLIFRPAPENTWWIWTCLTGAGFGLFGIWFVRRRR</sequence>
<evidence type="ECO:0000313" key="3">
    <source>
        <dbReference type="Proteomes" id="UP000568380"/>
    </source>
</evidence>
<dbReference type="EMBL" id="JACHIN010000016">
    <property type="protein sequence ID" value="MBB5083187.1"/>
    <property type="molecule type" value="Genomic_DNA"/>
</dbReference>
<keyword evidence="1" id="KW-1133">Transmembrane helix</keyword>
<keyword evidence="1" id="KW-0472">Membrane</keyword>
<dbReference type="Pfam" id="PF10745">
    <property type="entry name" value="DUF2530"/>
    <property type="match status" value="1"/>
</dbReference>
<name>A0A7W8ELS1_9ACTN</name>
<evidence type="ECO:0000313" key="2">
    <source>
        <dbReference type="EMBL" id="MBB5083187.1"/>
    </source>
</evidence>
<dbReference type="RefSeq" id="WP_184972055.1">
    <property type="nucleotide sequence ID" value="NZ_JACHIN010000016.1"/>
</dbReference>
<dbReference type="AlphaFoldDB" id="A0A7W8ELS1"/>
<feature type="transmembrane region" description="Helical" evidence="1">
    <location>
        <begin position="20"/>
        <end position="39"/>
    </location>
</feature>
<organism evidence="2 3">
    <name type="scientific">Nonomuraea endophytica</name>
    <dbReference type="NCBI Taxonomy" id="714136"/>
    <lineage>
        <taxon>Bacteria</taxon>
        <taxon>Bacillati</taxon>
        <taxon>Actinomycetota</taxon>
        <taxon>Actinomycetes</taxon>
        <taxon>Streptosporangiales</taxon>
        <taxon>Streptosporangiaceae</taxon>
        <taxon>Nonomuraea</taxon>
    </lineage>
</organism>
<proteinExistence type="predicted"/>
<gene>
    <name evidence="2" type="ORF">HNR40_008690</name>
</gene>
<accession>A0A7W8ELS1</accession>
<dbReference type="InterPro" id="IPR019681">
    <property type="entry name" value="DUF2530"/>
</dbReference>
<comment type="caution">
    <text evidence="2">The sequence shown here is derived from an EMBL/GenBank/DDBJ whole genome shotgun (WGS) entry which is preliminary data.</text>
</comment>
<dbReference type="Proteomes" id="UP000568380">
    <property type="component" value="Unassembled WGS sequence"/>
</dbReference>